<keyword evidence="3" id="KW-1185">Reference proteome</keyword>
<sequence>MAPPIQHAESQRSKVACCWREDDSNDYYHCNQCNVGICMYCARAGVHCKDDTHYLILRQLPGGWLPDNGNQSPTNITSSIQSAVNTYYPSKFIPPKSTATPKSLFAERRRFIRIGNPREILIYTSGCSWYNTKAEIGDELQGGCAFVFRPSVYSAGNALTKLGAISFRLEGRGANGNPYTETKNRAALRAVVGALQFCDWSADCHKKWSRVVIATNSDFVVQGATEQLQEWESQRWKLWNPEQHKFSGFAKSHDLWQLLLRQIRRLHAGGLDVEFWRIPEDFNREAIRNAKEASRFEERWEFSKIEPDGDTELKCSPHVPG</sequence>
<reference evidence="2 3" key="1">
    <citation type="submission" date="2018-05" db="EMBL/GenBank/DDBJ databases">
        <title>Genome sequencing and assembly of the regulated plant pathogen Lachnellula willkommii and related sister species for the development of diagnostic species identification markers.</title>
        <authorList>
            <person name="Giroux E."/>
            <person name="Bilodeau G."/>
        </authorList>
    </citation>
    <scope>NUCLEOTIDE SEQUENCE [LARGE SCALE GENOMIC DNA]</scope>
    <source>
        <strain evidence="2 3">CBS 268.59</strain>
    </source>
</reference>
<dbReference type="PROSITE" id="PS50879">
    <property type="entry name" value="RNASE_H_1"/>
    <property type="match status" value="1"/>
</dbReference>
<dbReference type="GO" id="GO:0003676">
    <property type="term" value="F:nucleic acid binding"/>
    <property type="evidence" value="ECO:0007669"/>
    <property type="project" value="InterPro"/>
</dbReference>
<name>A0A8T9CP44_9HELO</name>
<dbReference type="SUPFAM" id="SSF53098">
    <property type="entry name" value="Ribonuclease H-like"/>
    <property type="match status" value="1"/>
</dbReference>
<dbReference type="InterPro" id="IPR002156">
    <property type="entry name" value="RNaseH_domain"/>
</dbReference>
<dbReference type="OrthoDB" id="407198at2759"/>
<evidence type="ECO:0000313" key="2">
    <source>
        <dbReference type="EMBL" id="TVY84443.1"/>
    </source>
</evidence>
<dbReference type="Gene3D" id="3.30.420.10">
    <property type="entry name" value="Ribonuclease H-like superfamily/Ribonuclease H"/>
    <property type="match status" value="1"/>
</dbReference>
<gene>
    <name evidence="2" type="ORF">LSUE1_G002315</name>
</gene>
<comment type="caution">
    <text evidence="2">The sequence shown here is derived from an EMBL/GenBank/DDBJ whole genome shotgun (WGS) entry which is preliminary data.</text>
</comment>
<accession>A0A8T9CP44</accession>
<dbReference type="GO" id="GO:0004523">
    <property type="term" value="F:RNA-DNA hybrid ribonuclease activity"/>
    <property type="evidence" value="ECO:0007669"/>
    <property type="project" value="InterPro"/>
</dbReference>
<dbReference type="AlphaFoldDB" id="A0A8T9CP44"/>
<proteinExistence type="predicted"/>
<evidence type="ECO:0000313" key="3">
    <source>
        <dbReference type="Proteomes" id="UP000469558"/>
    </source>
</evidence>
<evidence type="ECO:0000259" key="1">
    <source>
        <dbReference type="PROSITE" id="PS50879"/>
    </source>
</evidence>
<dbReference type="EMBL" id="QGMK01000084">
    <property type="protein sequence ID" value="TVY84443.1"/>
    <property type="molecule type" value="Genomic_DNA"/>
</dbReference>
<protein>
    <recommendedName>
        <fullName evidence="1">RNase H type-1 domain-containing protein</fullName>
    </recommendedName>
</protein>
<feature type="domain" description="RNase H type-1" evidence="1">
    <location>
        <begin position="116"/>
        <end position="295"/>
    </location>
</feature>
<dbReference type="InterPro" id="IPR036397">
    <property type="entry name" value="RNaseH_sf"/>
</dbReference>
<dbReference type="Pfam" id="PF00075">
    <property type="entry name" value="RNase_H"/>
    <property type="match status" value="1"/>
</dbReference>
<organism evidence="2 3">
    <name type="scientific">Lachnellula suecica</name>
    <dbReference type="NCBI Taxonomy" id="602035"/>
    <lineage>
        <taxon>Eukaryota</taxon>
        <taxon>Fungi</taxon>
        <taxon>Dikarya</taxon>
        <taxon>Ascomycota</taxon>
        <taxon>Pezizomycotina</taxon>
        <taxon>Leotiomycetes</taxon>
        <taxon>Helotiales</taxon>
        <taxon>Lachnaceae</taxon>
        <taxon>Lachnellula</taxon>
    </lineage>
</organism>
<dbReference type="InterPro" id="IPR012337">
    <property type="entry name" value="RNaseH-like_sf"/>
</dbReference>
<dbReference type="Proteomes" id="UP000469558">
    <property type="component" value="Unassembled WGS sequence"/>
</dbReference>